<dbReference type="Gene3D" id="1.10.260.40">
    <property type="entry name" value="lambda repressor-like DNA-binding domains"/>
    <property type="match status" value="1"/>
</dbReference>
<dbReference type="NCBIfam" id="NF041951">
    <property type="entry name" value="phage_RstR"/>
    <property type="match status" value="1"/>
</dbReference>
<feature type="domain" description="HTH cro/C1-type" evidence="2">
    <location>
        <begin position="8"/>
        <end position="62"/>
    </location>
</feature>
<evidence type="ECO:0000256" key="1">
    <source>
        <dbReference type="ARBA" id="ARBA00023125"/>
    </source>
</evidence>
<evidence type="ECO:0000259" key="2">
    <source>
        <dbReference type="PROSITE" id="PS50943"/>
    </source>
</evidence>
<sequence>MTKIGDRIAYLRKSKGVSQTDLAKSINASREAIGKYERNEAMPSVETAKKIADIFEVTLDYLVDETAAATFDKQTVKRIQDIEILNSDDKNHLFALMDAFLRDAKAKAAYS</sequence>
<dbReference type="EMBL" id="CP106735">
    <property type="protein sequence ID" value="UXX79438.1"/>
    <property type="molecule type" value="Genomic_DNA"/>
</dbReference>
<organism evidence="3 5">
    <name type="scientific">Reichenbachiella carrageenanivorans</name>
    <dbReference type="NCBI Taxonomy" id="2979869"/>
    <lineage>
        <taxon>Bacteria</taxon>
        <taxon>Pseudomonadati</taxon>
        <taxon>Bacteroidota</taxon>
        <taxon>Cytophagia</taxon>
        <taxon>Cytophagales</taxon>
        <taxon>Reichenbachiellaceae</taxon>
        <taxon>Reichenbachiella</taxon>
    </lineage>
</organism>
<accession>A0ABY6D303</accession>
<dbReference type="RefSeq" id="WP_263051181.1">
    <property type="nucleotide sequence ID" value="NZ_CP106735.1"/>
</dbReference>
<dbReference type="InterPro" id="IPR049639">
    <property type="entry name" value="RstR"/>
</dbReference>
<dbReference type="SMART" id="SM00530">
    <property type="entry name" value="HTH_XRE"/>
    <property type="match status" value="1"/>
</dbReference>
<dbReference type="CDD" id="cd00093">
    <property type="entry name" value="HTH_XRE"/>
    <property type="match status" value="1"/>
</dbReference>
<reference evidence="3" key="1">
    <citation type="submission" date="2022-10" db="EMBL/GenBank/DDBJ databases">
        <title>Comparative genomics and taxonomic characterization of three novel marine species of genus Reichenbachiella exhibiting antioxidant and polysaccharide degradation activities.</title>
        <authorList>
            <person name="Muhammad N."/>
            <person name="Lee Y.-J."/>
            <person name="Ko J."/>
            <person name="Kim S.-G."/>
        </authorList>
    </citation>
    <scope>NUCLEOTIDE SEQUENCE</scope>
    <source>
        <strain evidence="3">Wsw4-B4</strain>
    </source>
</reference>
<keyword evidence="1" id="KW-0238">DNA-binding</keyword>
<evidence type="ECO:0000313" key="5">
    <source>
        <dbReference type="Proteomes" id="UP001062165"/>
    </source>
</evidence>
<dbReference type="SUPFAM" id="SSF47413">
    <property type="entry name" value="lambda repressor-like DNA-binding domains"/>
    <property type="match status" value="1"/>
</dbReference>
<dbReference type="EMBL" id="CP106735">
    <property type="protein sequence ID" value="UXX79444.1"/>
    <property type="molecule type" value="Genomic_DNA"/>
</dbReference>
<dbReference type="PANTHER" id="PTHR46558">
    <property type="entry name" value="TRACRIPTIONAL REGULATORY PROTEIN-RELATED-RELATED"/>
    <property type="match status" value="1"/>
</dbReference>
<dbReference type="PROSITE" id="PS50943">
    <property type="entry name" value="HTH_CROC1"/>
    <property type="match status" value="1"/>
</dbReference>
<protein>
    <submittedName>
        <fullName evidence="3">Helix-turn-helix domain-containing protein</fullName>
    </submittedName>
</protein>
<dbReference type="Pfam" id="PF01381">
    <property type="entry name" value="HTH_3"/>
    <property type="match status" value="1"/>
</dbReference>
<dbReference type="InterPro" id="IPR010982">
    <property type="entry name" value="Lambda_DNA-bd_dom_sf"/>
</dbReference>
<dbReference type="Proteomes" id="UP001062165">
    <property type="component" value="Chromosome"/>
</dbReference>
<evidence type="ECO:0000313" key="3">
    <source>
        <dbReference type="EMBL" id="UXX79438.1"/>
    </source>
</evidence>
<dbReference type="PANTHER" id="PTHR46558:SF11">
    <property type="entry name" value="HTH-TYPE TRANSCRIPTIONAL REGULATOR XRE"/>
    <property type="match status" value="1"/>
</dbReference>
<keyword evidence="5" id="KW-1185">Reference proteome</keyword>
<name>A0ABY6D303_9BACT</name>
<dbReference type="InterPro" id="IPR001387">
    <property type="entry name" value="Cro/C1-type_HTH"/>
</dbReference>
<gene>
    <name evidence="3" type="ORF">N7E81_18980</name>
    <name evidence="4" type="ORF">N7E81_19015</name>
</gene>
<evidence type="ECO:0000313" key="4">
    <source>
        <dbReference type="EMBL" id="UXX79444.1"/>
    </source>
</evidence>
<proteinExistence type="predicted"/>